<proteinExistence type="predicted"/>
<keyword evidence="2" id="KW-0472">Membrane</keyword>
<name>A0A076EZY8_RHOOP</name>
<geneLocation type="plasmid" evidence="3 4">
    <name>pPDG2</name>
</geneLocation>
<feature type="transmembrane region" description="Helical" evidence="2">
    <location>
        <begin position="183"/>
        <end position="199"/>
    </location>
</feature>
<evidence type="ECO:0000313" key="4">
    <source>
        <dbReference type="Proteomes" id="UP000028488"/>
    </source>
</evidence>
<dbReference type="Pfam" id="PF12077">
    <property type="entry name" value="DUF3556"/>
    <property type="match status" value="1"/>
</dbReference>
<feature type="compositionally biased region" description="Basic and acidic residues" evidence="1">
    <location>
        <begin position="574"/>
        <end position="587"/>
    </location>
</feature>
<reference evidence="3 4" key="1">
    <citation type="submission" date="2014-07" db="EMBL/GenBank/DDBJ databases">
        <title>Genome Sequence of Rhodococcus opacus Strain R7, a Biodegrader of Mono- and Polycyclic Aromatic Hydrocarbons.</title>
        <authorList>
            <person name="Di Gennaro P."/>
            <person name="Zampolli J."/>
            <person name="Presti I."/>
            <person name="Cappelletti M."/>
            <person name="D'Ursi P."/>
            <person name="Orro A."/>
            <person name="Mezzelani A."/>
            <person name="Milanesi L."/>
        </authorList>
    </citation>
    <scope>NUCLEOTIDE SEQUENCE [LARGE SCALE GENOMIC DNA]</scope>
    <source>
        <strain evidence="3 4">R7</strain>
        <plasmid evidence="3">pPDG2</plasmid>
    </source>
</reference>
<feature type="transmembrane region" description="Helical" evidence="2">
    <location>
        <begin position="41"/>
        <end position="67"/>
    </location>
</feature>
<keyword evidence="3" id="KW-0614">Plasmid</keyword>
<feature type="transmembrane region" description="Helical" evidence="2">
    <location>
        <begin position="144"/>
        <end position="163"/>
    </location>
</feature>
<dbReference type="InterPro" id="IPR021941">
    <property type="entry name" value="DUF3556_TM"/>
</dbReference>
<organism evidence="3 4">
    <name type="scientific">Rhodococcus opacus</name>
    <name type="common">Nocardia opaca</name>
    <dbReference type="NCBI Taxonomy" id="37919"/>
    <lineage>
        <taxon>Bacteria</taxon>
        <taxon>Bacillati</taxon>
        <taxon>Actinomycetota</taxon>
        <taxon>Actinomycetes</taxon>
        <taxon>Mycobacteriales</taxon>
        <taxon>Nocardiaceae</taxon>
        <taxon>Rhodococcus</taxon>
    </lineage>
</organism>
<keyword evidence="2" id="KW-0812">Transmembrane</keyword>
<keyword evidence="2" id="KW-1133">Transmembrane helix</keyword>
<dbReference type="AlphaFoldDB" id="A0A076EZY8"/>
<dbReference type="Proteomes" id="UP000028488">
    <property type="component" value="Plasmid pPDG2"/>
</dbReference>
<feature type="transmembrane region" description="Helical" evidence="2">
    <location>
        <begin position="249"/>
        <end position="267"/>
    </location>
</feature>
<gene>
    <name evidence="3" type="ORF">EP51_42160</name>
</gene>
<dbReference type="RefSeq" id="WP_128643047.1">
    <property type="nucleotide sequence ID" value="NZ_CP008949.1"/>
</dbReference>
<feature type="transmembrane region" description="Helical" evidence="2">
    <location>
        <begin position="312"/>
        <end position="330"/>
    </location>
</feature>
<feature type="transmembrane region" description="Helical" evidence="2">
    <location>
        <begin position="367"/>
        <end position="385"/>
    </location>
</feature>
<dbReference type="EMBL" id="CP008949">
    <property type="protein sequence ID" value="AII10792.1"/>
    <property type="molecule type" value="Genomic_DNA"/>
</dbReference>
<evidence type="ECO:0000313" key="3">
    <source>
        <dbReference type="EMBL" id="AII10792.1"/>
    </source>
</evidence>
<feature type="transmembrane region" description="Helical" evidence="2">
    <location>
        <begin position="211"/>
        <end position="237"/>
    </location>
</feature>
<evidence type="ECO:0000256" key="2">
    <source>
        <dbReference type="SAM" id="Phobius"/>
    </source>
</evidence>
<evidence type="ECO:0000256" key="1">
    <source>
        <dbReference type="SAM" id="MobiDB-lite"/>
    </source>
</evidence>
<protein>
    <submittedName>
        <fullName evidence="3">Membrane protein</fullName>
    </submittedName>
</protein>
<accession>A0A076EZY8</accession>
<feature type="transmembrane region" description="Helical" evidence="2">
    <location>
        <begin position="342"/>
        <end position="361"/>
    </location>
</feature>
<feature type="region of interest" description="Disordered" evidence="1">
    <location>
        <begin position="568"/>
        <end position="587"/>
    </location>
</feature>
<sequence length="587" mass="65596">MGFTTPDLPDIEYSDWKTRTRGERLKIAAQHWVEHGFGTPYAVYVLYIVKCALYMAGAAAVISLTPGLGSLTDIGSWWTEPIVYEKLVIWTLLYEVIGIGCGFGPLTLRFLPPIGGFLYFLRPGTLRLPPWPTKVPLTRGDQRTLVDVGLYVIVLASGVWALLQPGQGGPVTDAGDVGLIDPVAVIPLIAALALLGLRDKTVFLAARAEQFWLTLFVFFFPFVDMIIGFKLIMLALWWGAATSKLNHHFPHVVAVMMSNSPLMRIKWLKRKMYLDPPTDLRPSLLPKILAHTGTAVEYLVPAYLVFLGDGGPLTWAAIIFMALFHLHIISTVPMGVPLEWNIFFIFSLFYLFGHYGSISVFDLGSPLLLVILLIGLVAIPTLGHIRPQWISFLPAMRYYAGNWATSAWCFRGDAEQKIDQHVKKVAALPSTQLARLYGPEIADIMLTKGQVWRSMHTHGRALNGLITRAVDNEDDYTIRDGEFIAGPTLGWNFGEGHLHNEQLLAALQRRCHFDAGELRVVILESQPMHRQRQAYKIVDAKTGVLEQGYVLVEDMLSRQPWPEAADSFPVYRTSRNDGPDRHTAGLR</sequence>